<proteinExistence type="predicted"/>
<dbReference type="EMBL" id="OC860058">
    <property type="protein sequence ID" value="CAD7628220.1"/>
    <property type="molecule type" value="Genomic_DNA"/>
</dbReference>
<protein>
    <submittedName>
        <fullName evidence="1">Uncharacterized protein</fullName>
    </submittedName>
</protein>
<keyword evidence="2" id="KW-1185">Reference proteome</keyword>
<evidence type="ECO:0000313" key="1">
    <source>
        <dbReference type="EMBL" id="CAD7628220.1"/>
    </source>
</evidence>
<evidence type="ECO:0000313" key="2">
    <source>
        <dbReference type="Proteomes" id="UP000759131"/>
    </source>
</evidence>
<gene>
    <name evidence="1" type="ORF">OSB1V03_LOCUS8642</name>
</gene>
<organism evidence="1">
    <name type="scientific">Medioppia subpectinata</name>
    <dbReference type="NCBI Taxonomy" id="1979941"/>
    <lineage>
        <taxon>Eukaryota</taxon>
        <taxon>Metazoa</taxon>
        <taxon>Ecdysozoa</taxon>
        <taxon>Arthropoda</taxon>
        <taxon>Chelicerata</taxon>
        <taxon>Arachnida</taxon>
        <taxon>Acari</taxon>
        <taxon>Acariformes</taxon>
        <taxon>Sarcoptiformes</taxon>
        <taxon>Oribatida</taxon>
        <taxon>Brachypylina</taxon>
        <taxon>Oppioidea</taxon>
        <taxon>Oppiidae</taxon>
        <taxon>Medioppia</taxon>
    </lineage>
</organism>
<dbReference type="OrthoDB" id="6514840at2759"/>
<dbReference type="AlphaFoldDB" id="A0A7R9KSD9"/>
<dbReference type="EMBL" id="CAJPIZ010005483">
    <property type="protein sequence ID" value="CAG2108650.1"/>
    <property type="molecule type" value="Genomic_DNA"/>
</dbReference>
<reference evidence="1" key="1">
    <citation type="submission" date="2020-11" db="EMBL/GenBank/DDBJ databases">
        <authorList>
            <person name="Tran Van P."/>
        </authorList>
    </citation>
    <scope>NUCLEOTIDE SEQUENCE</scope>
</reference>
<dbReference type="Proteomes" id="UP000759131">
    <property type="component" value="Unassembled WGS sequence"/>
</dbReference>
<accession>A0A7R9KSD9</accession>
<feature type="non-terminal residue" evidence="1">
    <location>
        <position position="1"/>
    </location>
</feature>
<name>A0A7R9KSD9_9ACAR</name>
<sequence length="169" mass="18767">KNSQLSFRPLDRDSSASNRAQPTIQFLKIYQNLCIPICASFGIPGRFCPDTSPAQTSPGHDSCASDLQQQQVSNCVQNGINNGAQIVNILRSCSPGPDISCNRQQRPRTNRCLIQRTVNRRNLMNRRLQRCFRTTVSLATIDCLTNKYRILRTLLPIPPGPPGSVVTSN</sequence>